<name>A0A1G4U013_9BACL</name>
<dbReference type="AlphaFoldDB" id="A0A1G4U013"/>
<gene>
    <name evidence="1" type="ORF">SAMN04487970_10852</name>
</gene>
<dbReference type="RefSeq" id="WP_090677378.1">
    <property type="nucleotide sequence ID" value="NZ_FMTT01000085.1"/>
</dbReference>
<organism evidence="1 2">
    <name type="scientific">Paenibacillus tianmuensis</name>
    <dbReference type="NCBI Taxonomy" id="624147"/>
    <lineage>
        <taxon>Bacteria</taxon>
        <taxon>Bacillati</taxon>
        <taxon>Bacillota</taxon>
        <taxon>Bacilli</taxon>
        <taxon>Bacillales</taxon>
        <taxon>Paenibacillaceae</taxon>
        <taxon>Paenibacillus</taxon>
    </lineage>
</organism>
<sequence>MSMRLNNAFPQKAIITAVQDQKTALAYIPLADFETGYIESTVTLHPEMVGWEAIVVFVNGDRNQGVIVGVIRE</sequence>
<accession>A0A1G4U013</accession>
<keyword evidence="2" id="KW-1185">Reference proteome</keyword>
<dbReference type="STRING" id="624147.SAMN04487970_10852"/>
<reference evidence="2" key="1">
    <citation type="submission" date="2016-10" db="EMBL/GenBank/DDBJ databases">
        <authorList>
            <person name="Varghese N."/>
            <person name="Submissions S."/>
        </authorList>
    </citation>
    <scope>NUCLEOTIDE SEQUENCE [LARGE SCALE GENOMIC DNA]</scope>
    <source>
        <strain evidence="2">CGMCC 1.8946</strain>
    </source>
</reference>
<proteinExistence type="predicted"/>
<dbReference type="Proteomes" id="UP000198601">
    <property type="component" value="Unassembled WGS sequence"/>
</dbReference>
<dbReference type="EMBL" id="FMTT01000085">
    <property type="protein sequence ID" value="SCW87012.1"/>
    <property type="molecule type" value="Genomic_DNA"/>
</dbReference>
<evidence type="ECO:0000313" key="2">
    <source>
        <dbReference type="Proteomes" id="UP000198601"/>
    </source>
</evidence>
<evidence type="ECO:0000313" key="1">
    <source>
        <dbReference type="EMBL" id="SCW87012.1"/>
    </source>
</evidence>
<protein>
    <submittedName>
        <fullName evidence="1">Uncharacterized protein</fullName>
    </submittedName>
</protein>
<dbReference type="OrthoDB" id="1809309at2"/>